<dbReference type="PROSITE" id="PS51352">
    <property type="entry name" value="THIOREDOXIN_2"/>
    <property type="match status" value="1"/>
</dbReference>
<feature type="disulfide bond" description="Redox-active" evidence="8">
    <location>
        <begin position="31"/>
        <end position="34"/>
    </location>
</feature>
<sequence length="110" mass="11964">MAIRKIGTTEFEQEVLGAARPVAVDFMADWCGYCRRLSPALERAAQKVGQAAEVVQVDIDEGGELARRYRVDTIPTLILFAGGKETARVVNPPSQAAVESWLRENGVAFG</sequence>
<organism evidence="10 11">
    <name type="scientific">Anaerofilum hominis</name>
    <dbReference type="NCBI Taxonomy" id="2763016"/>
    <lineage>
        <taxon>Bacteria</taxon>
        <taxon>Bacillati</taxon>
        <taxon>Bacillota</taxon>
        <taxon>Clostridia</taxon>
        <taxon>Eubacteriales</taxon>
        <taxon>Oscillospiraceae</taxon>
        <taxon>Anaerofilum</taxon>
    </lineage>
</organism>
<dbReference type="GO" id="GO:0005829">
    <property type="term" value="C:cytosol"/>
    <property type="evidence" value="ECO:0007669"/>
    <property type="project" value="TreeGrafter"/>
</dbReference>
<evidence type="ECO:0000256" key="3">
    <source>
        <dbReference type="ARBA" id="ARBA00022982"/>
    </source>
</evidence>
<dbReference type="InterPro" id="IPR036249">
    <property type="entry name" value="Thioredoxin-like_sf"/>
</dbReference>
<dbReference type="Gene3D" id="3.40.30.10">
    <property type="entry name" value="Glutaredoxin"/>
    <property type="match status" value="1"/>
</dbReference>
<feature type="site" description="Contributes to redox potential value" evidence="7">
    <location>
        <position position="33"/>
    </location>
</feature>
<keyword evidence="3" id="KW-0249">Electron transport</keyword>
<keyword evidence="4 8" id="KW-1015">Disulfide bond</keyword>
<keyword evidence="11" id="KW-1185">Reference proteome</keyword>
<dbReference type="PIRSF" id="PIRSF000077">
    <property type="entry name" value="Thioredoxin"/>
    <property type="match status" value="1"/>
</dbReference>
<dbReference type="Pfam" id="PF00085">
    <property type="entry name" value="Thioredoxin"/>
    <property type="match status" value="1"/>
</dbReference>
<keyword evidence="5 8" id="KW-0676">Redox-active center</keyword>
<feature type="domain" description="Thioredoxin" evidence="9">
    <location>
        <begin position="1"/>
        <end position="107"/>
    </location>
</feature>
<evidence type="ECO:0000256" key="1">
    <source>
        <dbReference type="ARBA" id="ARBA00008987"/>
    </source>
</evidence>
<reference evidence="10" key="1">
    <citation type="submission" date="2020-08" db="EMBL/GenBank/DDBJ databases">
        <title>Genome public.</title>
        <authorList>
            <person name="Liu C."/>
            <person name="Sun Q."/>
        </authorList>
    </citation>
    <scope>NUCLEOTIDE SEQUENCE</scope>
    <source>
        <strain evidence="10">BX8</strain>
    </source>
</reference>
<evidence type="ECO:0000256" key="4">
    <source>
        <dbReference type="ARBA" id="ARBA00023157"/>
    </source>
</evidence>
<dbReference type="PRINTS" id="PR00421">
    <property type="entry name" value="THIOREDOXIN"/>
</dbReference>
<dbReference type="PANTHER" id="PTHR45663:SF11">
    <property type="entry name" value="GEO12009P1"/>
    <property type="match status" value="1"/>
</dbReference>
<proteinExistence type="inferred from homology"/>
<name>A0A923KXD4_9FIRM</name>
<protein>
    <recommendedName>
        <fullName evidence="6">Thioredoxin</fullName>
    </recommendedName>
</protein>
<dbReference type="CDD" id="cd02947">
    <property type="entry name" value="TRX_family"/>
    <property type="match status" value="1"/>
</dbReference>
<evidence type="ECO:0000259" key="9">
    <source>
        <dbReference type="PROSITE" id="PS51352"/>
    </source>
</evidence>
<dbReference type="InterPro" id="IPR005746">
    <property type="entry name" value="Thioredoxin"/>
</dbReference>
<dbReference type="GO" id="GO:0045454">
    <property type="term" value="P:cell redox homeostasis"/>
    <property type="evidence" value="ECO:0007669"/>
    <property type="project" value="TreeGrafter"/>
</dbReference>
<feature type="active site" description="Nucleophile" evidence="7">
    <location>
        <position position="31"/>
    </location>
</feature>
<dbReference type="AlphaFoldDB" id="A0A923KXD4"/>
<accession>A0A923KXD4</accession>
<dbReference type="GO" id="GO:0015035">
    <property type="term" value="F:protein-disulfide reductase activity"/>
    <property type="evidence" value="ECO:0007669"/>
    <property type="project" value="InterPro"/>
</dbReference>
<evidence type="ECO:0000256" key="2">
    <source>
        <dbReference type="ARBA" id="ARBA00022448"/>
    </source>
</evidence>
<evidence type="ECO:0000256" key="8">
    <source>
        <dbReference type="PIRSR" id="PIRSR000077-4"/>
    </source>
</evidence>
<evidence type="ECO:0000313" key="11">
    <source>
        <dbReference type="Proteomes" id="UP000659630"/>
    </source>
</evidence>
<comment type="caution">
    <text evidence="10">The sequence shown here is derived from an EMBL/GenBank/DDBJ whole genome shotgun (WGS) entry which is preliminary data.</text>
</comment>
<dbReference type="SUPFAM" id="SSF52833">
    <property type="entry name" value="Thioredoxin-like"/>
    <property type="match status" value="1"/>
</dbReference>
<evidence type="ECO:0000313" key="10">
    <source>
        <dbReference type="EMBL" id="MBC5580434.1"/>
    </source>
</evidence>
<gene>
    <name evidence="10" type="ORF">H8S23_02835</name>
</gene>
<evidence type="ECO:0000256" key="5">
    <source>
        <dbReference type="ARBA" id="ARBA00023284"/>
    </source>
</evidence>
<dbReference type="InterPro" id="IPR013766">
    <property type="entry name" value="Thioredoxin_domain"/>
</dbReference>
<feature type="active site" description="Nucleophile" evidence="7">
    <location>
        <position position="34"/>
    </location>
</feature>
<comment type="similarity">
    <text evidence="1 6">Belongs to the thioredoxin family.</text>
</comment>
<feature type="site" description="Contributes to redox potential value" evidence="7">
    <location>
        <position position="32"/>
    </location>
</feature>
<feature type="site" description="Deprotonates C-terminal active site Cys" evidence="7">
    <location>
        <position position="25"/>
    </location>
</feature>
<dbReference type="PANTHER" id="PTHR45663">
    <property type="entry name" value="GEO12009P1"/>
    <property type="match status" value="1"/>
</dbReference>
<evidence type="ECO:0000256" key="7">
    <source>
        <dbReference type="PIRSR" id="PIRSR000077-1"/>
    </source>
</evidence>
<evidence type="ECO:0000256" key="6">
    <source>
        <dbReference type="PIRNR" id="PIRNR000077"/>
    </source>
</evidence>
<keyword evidence="2" id="KW-0813">Transport</keyword>
<dbReference type="RefSeq" id="WP_186886787.1">
    <property type="nucleotide sequence ID" value="NZ_JACONZ010000001.1"/>
</dbReference>
<dbReference type="Proteomes" id="UP000659630">
    <property type="component" value="Unassembled WGS sequence"/>
</dbReference>
<dbReference type="EMBL" id="JACONZ010000001">
    <property type="protein sequence ID" value="MBC5580434.1"/>
    <property type="molecule type" value="Genomic_DNA"/>
</dbReference>